<name>A0ABU1TLL6_9FLAO</name>
<evidence type="ECO:0000259" key="3">
    <source>
        <dbReference type="Pfam" id="PF07715"/>
    </source>
</evidence>
<gene>
    <name evidence="4" type="ORF">J2X31_000864</name>
</gene>
<dbReference type="Gene3D" id="2.170.130.10">
    <property type="entry name" value="TonB-dependent receptor, plug domain"/>
    <property type="match status" value="1"/>
</dbReference>
<organism evidence="4 5">
    <name type="scientific">Flavobacterium arsenatis</name>
    <dbReference type="NCBI Taxonomy" id="1484332"/>
    <lineage>
        <taxon>Bacteria</taxon>
        <taxon>Pseudomonadati</taxon>
        <taxon>Bacteroidota</taxon>
        <taxon>Flavobacteriia</taxon>
        <taxon>Flavobacteriales</taxon>
        <taxon>Flavobacteriaceae</taxon>
        <taxon>Flavobacterium</taxon>
    </lineage>
</organism>
<dbReference type="Pfam" id="PF07715">
    <property type="entry name" value="Plug"/>
    <property type="match status" value="1"/>
</dbReference>
<dbReference type="NCBIfam" id="TIGR04056">
    <property type="entry name" value="OMP_RagA_SusC"/>
    <property type="match status" value="1"/>
</dbReference>
<dbReference type="InterPro" id="IPR008969">
    <property type="entry name" value="CarboxyPept-like_regulatory"/>
</dbReference>
<dbReference type="InterPro" id="IPR037066">
    <property type="entry name" value="Plug_dom_sf"/>
</dbReference>
<evidence type="ECO:0000256" key="2">
    <source>
        <dbReference type="SAM" id="SignalP"/>
    </source>
</evidence>
<feature type="domain" description="TonB-dependent receptor plug" evidence="3">
    <location>
        <begin position="116"/>
        <end position="222"/>
    </location>
</feature>
<dbReference type="RefSeq" id="WP_310024738.1">
    <property type="nucleotide sequence ID" value="NZ_JAVDVI010000003.1"/>
</dbReference>
<dbReference type="Gene3D" id="2.60.40.1120">
    <property type="entry name" value="Carboxypeptidase-like, regulatory domain"/>
    <property type="match status" value="1"/>
</dbReference>
<dbReference type="PROSITE" id="PS52016">
    <property type="entry name" value="TONB_DEPENDENT_REC_3"/>
    <property type="match status" value="1"/>
</dbReference>
<keyword evidence="1" id="KW-0472">Membrane</keyword>
<accession>A0ABU1TLL6</accession>
<reference evidence="4 5" key="1">
    <citation type="submission" date="2023-07" db="EMBL/GenBank/DDBJ databases">
        <title>Sorghum-associated microbial communities from plants grown in Nebraska, USA.</title>
        <authorList>
            <person name="Schachtman D."/>
        </authorList>
    </citation>
    <scope>NUCLEOTIDE SEQUENCE [LARGE SCALE GENOMIC DNA]</scope>
    <source>
        <strain evidence="4 5">3773</strain>
    </source>
</reference>
<evidence type="ECO:0000313" key="5">
    <source>
        <dbReference type="Proteomes" id="UP001255185"/>
    </source>
</evidence>
<comment type="caution">
    <text evidence="4">The sequence shown here is derived from an EMBL/GenBank/DDBJ whole genome shotgun (WGS) entry which is preliminary data.</text>
</comment>
<keyword evidence="5" id="KW-1185">Reference proteome</keyword>
<dbReference type="Pfam" id="PF13715">
    <property type="entry name" value="CarbopepD_reg_2"/>
    <property type="match status" value="1"/>
</dbReference>
<keyword evidence="1" id="KW-0813">Transport</keyword>
<dbReference type="InterPro" id="IPR023996">
    <property type="entry name" value="TonB-dep_OMP_SusC/RagA"/>
</dbReference>
<dbReference type="Proteomes" id="UP001255185">
    <property type="component" value="Unassembled WGS sequence"/>
</dbReference>
<keyword evidence="1" id="KW-1134">Transmembrane beta strand</keyword>
<feature type="signal peptide" evidence="2">
    <location>
        <begin position="1"/>
        <end position="22"/>
    </location>
</feature>
<dbReference type="InterPro" id="IPR012910">
    <property type="entry name" value="Plug_dom"/>
</dbReference>
<keyword evidence="1" id="KW-0812">Transmembrane</keyword>
<sequence>MKFTKLLYFCFSSILFSINIYAQDINVRGKIVDEVGLPMPGVTVSEKGATNGTSTDFDGNYQITVGTNSILVYSFIGYITTEQAVNGRTTIDFKLTPDTESLEEVIVVGYGTQKKSVVTGAISSVKAKDLENLPITRVEQSLQGRASGVFIASNAGQPGTNSTIRVRGITSMGNNEPLWVVDGVIVDAGGIGFLNQADIESIEVLKDAASQAIYGSRSASGVILVTTKKGQSGKLMVSYNGFTGSSSPARKLDLLNAEQYATLRNEMAVNGGGEPVFANPSSLGSGTNWQDVIFNDNAFRQGHELSLSGGNDKSNFYVSFGLQDQDGIVMSQISKYTRRNIRLNSTHKVTSKLTFGQTLGYSNEKTIGLGNTNNEFGGPLASAINLDPLTPVIVTDPDMLNQSPYNIANIVRDQNGNPYGISSIVQQEMSNPLAYAQTRLGNYGWSDNFVGNTYVELEIIDGLKIRSTLGAKLSYWGNYSFTPEYYLNANSTNTRNSVYQETQKGFGWNIENTANYKKNFGKHNVDALIGQGSYVSNINRGNGITKFNIAANNWQEASINAEATAANTTAWGAEGTHHILTSLFARLNYDYDEKYLFTGIIRRDGSSRFGSNNKYGVFPSFSLGWVASNEDFWKENKVVNTLKFRGGYGITGSDAIPDWRFVSTIGGGRNYTLGTQGNVVAGFSPDAPSNPDLRWEETIQTNIGFDATLFNNFTLSFDIFNKQTNGILKAFPIPGYVGSNGDPSANVGDMSNTGFDVSFGYRKKMGDFDLSVNGNVSMIKNTVNYLAPGVEFEDGPNIQSNAFNSIVRTQPGQPVNSFFGLRTDGIFQNQAEIDAYVDANGNKIQPNAVPGDFRYKDLDGDGNIDGDDRDFIGNPLPDFTYGITINLKYKDFDLVAFGQGVAGNQIYQGLRRLDIPTANWQTNALNRWTGEGTSNSYPRLTSNDTNKNFSNASDFYLQDGDYFRIKIIQLGYSLPTKLIEKIGLQKVRLYVTGENLFTFTKYTGYDPEIGGGVMGIDRGYYPQAKTYMFGVNLQF</sequence>
<evidence type="ECO:0000313" key="4">
    <source>
        <dbReference type="EMBL" id="MDR6966864.1"/>
    </source>
</evidence>
<protein>
    <submittedName>
        <fullName evidence="4">TonB-linked SusC/RagA family outer membrane protein</fullName>
    </submittedName>
</protein>
<comment type="subcellular location">
    <subcellularLocation>
        <location evidence="1">Cell outer membrane</location>
        <topology evidence="1">Multi-pass membrane protein</topology>
    </subcellularLocation>
</comment>
<dbReference type="SUPFAM" id="SSF56935">
    <property type="entry name" value="Porins"/>
    <property type="match status" value="1"/>
</dbReference>
<keyword evidence="1" id="KW-0998">Cell outer membrane</keyword>
<dbReference type="EMBL" id="JAVDVI010000003">
    <property type="protein sequence ID" value="MDR6966864.1"/>
    <property type="molecule type" value="Genomic_DNA"/>
</dbReference>
<keyword evidence="2" id="KW-0732">Signal</keyword>
<dbReference type="SUPFAM" id="SSF49464">
    <property type="entry name" value="Carboxypeptidase regulatory domain-like"/>
    <property type="match status" value="1"/>
</dbReference>
<dbReference type="InterPro" id="IPR023997">
    <property type="entry name" value="TonB-dep_OMP_SusC/RagA_CS"/>
</dbReference>
<comment type="similarity">
    <text evidence="1">Belongs to the TonB-dependent receptor family.</text>
</comment>
<dbReference type="InterPro" id="IPR039426">
    <property type="entry name" value="TonB-dep_rcpt-like"/>
</dbReference>
<proteinExistence type="inferred from homology"/>
<feature type="chain" id="PRO_5047258054" evidence="2">
    <location>
        <begin position="23"/>
        <end position="1035"/>
    </location>
</feature>
<dbReference type="NCBIfam" id="TIGR04057">
    <property type="entry name" value="SusC_RagA_signa"/>
    <property type="match status" value="1"/>
</dbReference>
<evidence type="ECO:0000256" key="1">
    <source>
        <dbReference type="PROSITE-ProRule" id="PRU01360"/>
    </source>
</evidence>